<proteinExistence type="predicted"/>
<feature type="compositionally biased region" description="Polar residues" evidence="1">
    <location>
        <begin position="217"/>
        <end position="234"/>
    </location>
</feature>
<evidence type="ECO:0000313" key="3">
    <source>
        <dbReference type="RefSeq" id="XP_013391092.1"/>
    </source>
</evidence>
<dbReference type="Proteomes" id="UP000085678">
    <property type="component" value="Unplaced"/>
</dbReference>
<gene>
    <name evidence="3" type="primary">LOC106159366</name>
</gene>
<name>A0A1S3HYJ3_LINAN</name>
<feature type="region of interest" description="Disordered" evidence="1">
    <location>
        <begin position="217"/>
        <end position="245"/>
    </location>
</feature>
<dbReference type="AlphaFoldDB" id="A0A1S3HYJ3"/>
<dbReference type="OrthoDB" id="10683035at2759"/>
<protein>
    <submittedName>
        <fullName evidence="3">Uncharacterized protein PF11_0207-like</fullName>
    </submittedName>
</protein>
<accession>A0A1S3HYJ3</accession>
<dbReference type="GeneID" id="106159366"/>
<organism evidence="2 3">
    <name type="scientific">Lingula anatina</name>
    <name type="common">Brachiopod</name>
    <name type="synonym">Lingula unguis</name>
    <dbReference type="NCBI Taxonomy" id="7574"/>
    <lineage>
        <taxon>Eukaryota</taxon>
        <taxon>Metazoa</taxon>
        <taxon>Spiralia</taxon>
        <taxon>Lophotrochozoa</taxon>
        <taxon>Brachiopoda</taxon>
        <taxon>Linguliformea</taxon>
        <taxon>Lingulata</taxon>
        <taxon>Lingulida</taxon>
        <taxon>Linguloidea</taxon>
        <taxon>Lingulidae</taxon>
        <taxon>Lingula</taxon>
    </lineage>
</organism>
<reference evidence="3" key="1">
    <citation type="submission" date="2025-08" db="UniProtKB">
        <authorList>
            <consortium name="RefSeq"/>
        </authorList>
    </citation>
    <scope>IDENTIFICATION</scope>
    <source>
        <tissue evidence="3">Gonads</tissue>
    </source>
</reference>
<feature type="compositionally biased region" description="Polar residues" evidence="1">
    <location>
        <begin position="176"/>
        <end position="194"/>
    </location>
</feature>
<keyword evidence="2" id="KW-1185">Reference proteome</keyword>
<feature type="region of interest" description="Disordered" evidence="1">
    <location>
        <begin position="163"/>
        <end position="194"/>
    </location>
</feature>
<evidence type="ECO:0000313" key="2">
    <source>
        <dbReference type="Proteomes" id="UP000085678"/>
    </source>
</evidence>
<evidence type="ECO:0000256" key="1">
    <source>
        <dbReference type="SAM" id="MobiDB-lite"/>
    </source>
</evidence>
<dbReference type="KEGG" id="lak:106159366"/>
<sequence length="273" mass="30237">MSDIWENEEVQDKLSKMKPEMQIVFLRAMRRIYAKESSSVLTQIGHSKKTVKMMNEDYEELKEKQAMLKGVLEERRKPDLQDILSDNTKANAETTGDEVQVLVMEDVSEDKEEKKEEKEQAPPPKVKKIKKVLWVKTKTVPVDAQVISSMSALITAANAFKKKKKEKKATDLDTPSDPTTNAAVSSATEQTTQPAIAVAPAKHNEMKTTAIITPVTTNSNNTVLPTKNNSNAQKTVEPDAKLGAPVFSDITPVEISKETVTNNSQHGEASSEE</sequence>
<dbReference type="InParanoid" id="A0A1S3HYJ3"/>
<dbReference type="RefSeq" id="XP_013391092.1">
    <property type="nucleotide sequence ID" value="XM_013535638.1"/>
</dbReference>